<gene>
    <name evidence="1" type="ORF">HLVA_19920</name>
</gene>
<evidence type="ECO:0000313" key="1">
    <source>
        <dbReference type="EMBL" id="BDU51423.1"/>
    </source>
</evidence>
<dbReference type="Proteomes" id="UP001321582">
    <property type="component" value="Chromosome"/>
</dbReference>
<evidence type="ECO:0008006" key="3">
    <source>
        <dbReference type="Google" id="ProtNLM"/>
    </source>
</evidence>
<dbReference type="RefSeq" id="WP_307904313.1">
    <property type="nucleotide sequence ID" value="NZ_AP027059.1"/>
</dbReference>
<keyword evidence="2" id="KW-1185">Reference proteome</keyword>
<accession>A0AAU9D9V4</accession>
<dbReference type="KEGG" id="haby:HLVA_19920"/>
<dbReference type="NCBIfam" id="TIGR04256">
    <property type="entry name" value="GxxExxY"/>
    <property type="match status" value="1"/>
</dbReference>
<dbReference type="EMBL" id="AP027059">
    <property type="protein sequence ID" value="BDU51423.1"/>
    <property type="molecule type" value="Genomic_DNA"/>
</dbReference>
<reference evidence="1 2" key="1">
    <citation type="submission" date="2022-11" db="EMBL/GenBank/DDBJ databases">
        <title>Haliovirga abyssi gen. nov., sp. nov., a mesophilic fermentative bacterium isolated from the Iheya North hydrothermal field and the proposal of Haliovirgaceae fam. nov.</title>
        <authorList>
            <person name="Miyazaki U."/>
            <person name="Tame A."/>
            <person name="Miyazaki J."/>
            <person name="Takai K."/>
            <person name="Sawayama S."/>
            <person name="Kitajima M."/>
            <person name="Okamoto A."/>
            <person name="Nakagawa S."/>
        </authorList>
    </citation>
    <scope>NUCLEOTIDE SEQUENCE [LARGE SCALE GENOMIC DNA]</scope>
    <source>
        <strain evidence="1 2">IC12</strain>
    </source>
</reference>
<sequence>MEGIVYKDSSYKIIGIAMEVHNELGNGFLEKVYENAMMVLFHEKRIYAEQQKNIKVIFHGKEIGSYIADILVGNKIILELKTVEKIKDIHRAQLFNLLGKYKFV</sequence>
<evidence type="ECO:0000313" key="2">
    <source>
        <dbReference type="Proteomes" id="UP001321582"/>
    </source>
</evidence>
<dbReference type="Pfam" id="PF13366">
    <property type="entry name" value="PDDEXK_3"/>
    <property type="match status" value="1"/>
</dbReference>
<organism evidence="1 2">
    <name type="scientific">Haliovirga abyssi</name>
    <dbReference type="NCBI Taxonomy" id="2996794"/>
    <lineage>
        <taxon>Bacteria</taxon>
        <taxon>Fusobacteriati</taxon>
        <taxon>Fusobacteriota</taxon>
        <taxon>Fusobacteriia</taxon>
        <taxon>Fusobacteriales</taxon>
        <taxon>Haliovirgaceae</taxon>
        <taxon>Haliovirga</taxon>
    </lineage>
</organism>
<dbReference type="AlphaFoldDB" id="A0AAU9D9V4"/>
<proteinExistence type="predicted"/>
<name>A0AAU9D9V4_9FUSO</name>
<protein>
    <recommendedName>
        <fullName evidence="3">GxxExxY protein</fullName>
    </recommendedName>
</protein>
<dbReference type="InterPro" id="IPR026350">
    <property type="entry name" value="GxxExxY"/>
</dbReference>